<dbReference type="PANTHER" id="PTHR11485:SF29">
    <property type="entry name" value="TRANSFERRIN 2"/>
    <property type="match status" value="1"/>
</dbReference>
<sequence length="93" mass="10559">MNECPLPTLRWCVTDYWEMEKCQSMRNAFAAQGIKPDLSCILGSTTIQCMGFIRDGFVDMMSVEAGDLYTAGRYFDLVPIVNEYAHSFFSILP</sequence>
<evidence type="ECO:0000313" key="2">
    <source>
        <dbReference type="EMBL" id="VDK30759.1"/>
    </source>
</evidence>
<dbReference type="InterPro" id="IPR001156">
    <property type="entry name" value="Transferrin-like_dom"/>
</dbReference>
<dbReference type="GO" id="GO:0006826">
    <property type="term" value="P:iron ion transport"/>
    <property type="evidence" value="ECO:0007669"/>
    <property type="project" value="TreeGrafter"/>
</dbReference>
<dbReference type="Gene3D" id="3.40.190.10">
    <property type="entry name" value="Periplasmic binding protein-like II"/>
    <property type="match status" value="1"/>
</dbReference>
<dbReference type="OrthoDB" id="9981115at2759"/>
<keyword evidence="3" id="KW-1185">Reference proteome</keyword>
<dbReference type="GO" id="GO:0005769">
    <property type="term" value="C:early endosome"/>
    <property type="evidence" value="ECO:0007669"/>
    <property type="project" value="TreeGrafter"/>
</dbReference>
<name>A0A3P6P3D5_DIBLA</name>
<dbReference type="PANTHER" id="PTHR11485">
    <property type="entry name" value="TRANSFERRIN"/>
    <property type="match status" value="1"/>
</dbReference>
<dbReference type="SUPFAM" id="SSF53850">
    <property type="entry name" value="Periplasmic binding protein-like II"/>
    <property type="match status" value="1"/>
</dbReference>
<gene>
    <name evidence="2" type="ORF">DILT_LOCUS231</name>
</gene>
<dbReference type="EMBL" id="UYRU01000833">
    <property type="protein sequence ID" value="VDK30759.1"/>
    <property type="molecule type" value="Genomic_DNA"/>
</dbReference>
<evidence type="ECO:0000313" key="3">
    <source>
        <dbReference type="Proteomes" id="UP000281553"/>
    </source>
</evidence>
<dbReference type="Pfam" id="PF00405">
    <property type="entry name" value="Transferrin"/>
    <property type="match status" value="1"/>
</dbReference>
<dbReference type="Proteomes" id="UP000281553">
    <property type="component" value="Unassembled WGS sequence"/>
</dbReference>
<proteinExistence type="predicted"/>
<evidence type="ECO:0000259" key="1">
    <source>
        <dbReference type="PROSITE" id="PS51408"/>
    </source>
</evidence>
<dbReference type="GO" id="GO:0005886">
    <property type="term" value="C:plasma membrane"/>
    <property type="evidence" value="ECO:0007669"/>
    <property type="project" value="TreeGrafter"/>
</dbReference>
<reference evidence="2 3" key="1">
    <citation type="submission" date="2018-11" db="EMBL/GenBank/DDBJ databases">
        <authorList>
            <consortium name="Pathogen Informatics"/>
        </authorList>
    </citation>
    <scope>NUCLEOTIDE SEQUENCE [LARGE SCALE GENOMIC DNA]</scope>
</reference>
<protein>
    <recommendedName>
        <fullName evidence="1">Transferrin-like domain-containing protein</fullName>
    </recommendedName>
</protein>
<dbReference type="GO" id="GO:0055037">
    <property type="term" value="C:recycling endosome"/>
    <property type="evidence" value="ECO:0007669"/>
    <property type="project" value="TreeGrafter"/>
</dbReference>
<accession>A0A3P6P3D5</accession>
<organism evidence="2 3">
    <name type="scientific">Dibothriocephalus latus</name>
    <name type="common">Fish tapeworm</name>
    <name type="synonym">Diphyllobothrium latum</name>
    <dbReference type="NCBI Taxonomy" id="60516"/>
    <lineage>
        <taxon>Eukaryota</taxon>
        <taxon>Metazoa</taxon>
        <taxon>Spiralia</taxon>
        <taxon>Lophotrochozoa</taxon>
        <taxon>Platyhelminthes</taxon>
        <taxon>Cestoda</taxon>
        <taxon>Eucestoda</taxon>
        <taxon>Diphyllobothriidea</taxon>
        <taxon>Diphyllobothriidae</taxon>
        <taxon>Dibothriocephalus</taxon>
    </lineage>
</organism>
<feature type="domain" description="Transferrin-like" evidence="1">
    <location>
        <begin position="9"/>
        <end position="93"/>
    </location>
</feature>
<dbReference type="PROSITE" id="PS51408">
    <property type="entry name" value="TRANSFERRIN_LIKE_4"/>
    <property type="match status" value="1"/>
</dbReference>
<dbReference type="GO" id="GO:0005615">
    <property type="term" value="C:extracellular space"/>
    <property type="evidence" value="ECO:0007669"/>
    <property type="project" value="TreeGrafter"/>
</dbReference>
<dbReference type="AlphaFoldDB" id="A0A3P6P3D5"/>